<name>A0A0F9KKM4_9ZZZZ</name>
<dbReference type="InterPro" id="IPR014729">
    <property type="entry name" value="Rossmann-like_a/b/a_fold"/>
</dbReference>
<comment type="caution">
    <text evidence="1">The sequence shown here is derived from an EMBL/GenBank/DDBJ whole genome shotgun (WGS) entry which is preliminary data.</text>
</comment>
<dbReference type="SUPFAM" id="SSF52402">
    <property type="entry name" value="Adenine nucleotide alpha hydrolases-like"/>
    <property type="match status" value="1"/>
</dbReference>
<sequence length="258" mass="29417">MKRCSKCLMAETKPGIVFDENGVCQACLHHAARKDVDWELRLKSLQTLTRYHRRYDGSYDCIIPVSGGKDSYYQVHTIKEHCKMNPLLVCVGDHYAHTGAGIKNLRNLQKVFNCDLITAKLDPDLARTLTRRAFEQFGSPTWPIDRMIYCWPLQVAKQMGIQLVVYGENVSYEYGGFQNEDTASAKEQINNDVAKAVPEGFFNGISPARTNMLQYPDVTNMEPIYLSYYVPWSGLVNLKYAQTKGFKPLHWGKMMRAG</sequence>
<dbReference type="EMBL" id="LAZR01009000">
    <property type="protein sequence ID" value="KKM75296.1"/>
    <property type="molecule type" value="Genomic_DNA"/>
</dbReference>
<protein>
    <recommendedName>
        <fullName evidence="2">N-acetyl sugar amidotransferase</fullName>
    </recommendedName>
</protein>
<reference evidence="1" key="1">
    <citation type="journal article" date="2015" name="Nature">
        <title>Complex archaea that bridge the gap between prokaryotes and eukaryotes.</title>
        <authorList>
            <person name="Spang A."/>
            <person name="Saw J.H."/>
            <person name="Jorgensen S.L."/>
            <person name="Zaremba-Niedzwiedzka K."/>
            <person name="Martijn J."/>
            <person name="Lind A.E."/>
            <person name="van Eijk R."/>
            <person name="Schleper C."/>
            <person name="Guy L."/>
            <person name="Ettema T.J."/>
        </authorList>
    </citation>
    <scope>NUCLEOTIDE SEQUENCE</scope>
</reference>
<accession>A0A0F9KKM4</accession>
<dbReference type="NCBIfam" id="TIGR03573">
    <property type="entry name" value="WbuX"/>
    <property type="match status" value="1"/>
</dbReference>
<evidence type="ECO:0008006" key="2">
    <source>
        <dbReference type="Google" id="ProtNLM"/>
    </source>
</evidence>
<proteinExistence type="predicted"/>
<evidence type="ECO:0000313" key="1">
    <source>
        <dbReference type="EMBL" id="KKM75296.1"/>
    </source>
</evidence>
<dbReference type="InterPro" id="IPR020022">
    <property type="entry name" value="N-acetyl_sugar_amidoTrfase"/>
</dbReference>
<gene>
    <name evidence="1" type="ORF">LCGC14_1391640</name>
</gene>
<dbReference type="AlphaFoldDB" id="A0A0F9KKM4"/>
<organism evidence="1">
    <name type="scientific">marine sediment metagenome</name>
    <dbReference type="NCBI Taxonomy" id="412755"/>
    <lineage>
        <taxon>unclassified sequences</taxon>
        <taxon>metagenomes</taxon>
        <taxon>ecological metagenomes</taxon>
    </lineage>
</organism>
<dbReference type="Gene3D" id="3.40.50.620">
    <property type="entry name" value="HUPs"/>
    <property type="match status" value="1"/>
</dbReference>